<dbReference type="Pfam" id="PF01590">
    <property type="entry name" value="GAF"/>
    <property type="match status" value="1"/>
</dbReference>
<dbReference type="InterPro" id="IPR003018">
    <property type="entry name" value="GAF"/>
</dbReference>
<dbReference type="PANTHER" id="PTHR43102:SF2">
    <property type="entry name" value="GAF DOMAIN-CONTAINING PROTEIN"/>
    <property type="match status" value="1"/>
</dbReference>
<dbReference type="SUPFAM" id="SSF55781">
    <property type="entry name" value="GAF domain-like"/>
    <property type="match status" value="1"/>
</dbReference>
<evidence type="ECO:0000313" key="2">
    <source>
        <dbReference type="EMBL" id="GAA4030286.1"/>
    </source>
</evidence>
<dbReference type="InterPro" id="IPR029016">
    <property type="entry name" value="GAF-like_dom_sf"/>
</dbReference>
<keyword evidence="3" id="KW-1185">Reference proteome</keyword>
<dbReference type="EMBL" id="BAABDK010000010">
    <property type="protein sequence ID" value="GAA4030286.1"/>
    <property type="molecule type" value="Genomic_DNA"/>
</dbReference>
<sequence length="244" mass="26492">MAVLPYPFPAVNTLPPTLLPADDADRLRALGRYQLLDARREAILDEVVAATAKLFRVRNAMLSIVEGTTVLLKAPYNLPPDFERLPRQQSMCSATIMQNDTAVFEDLLQNSAPGVDISVVLQMGLHFYAGHNLRTADGHNIGTLCLFDGPPRQFPSAERHLLGQLAGLTMRLLELRRTLGPHSGLTALLWETIYRGMGEQLARLAALTERAGAASGCLSPAVAEEAGSLVASLDQLVTATLRRK</sequence>
<dbReference type="Proteomes" id="UP001501469">
    <property type="component" value="Unassembled WGS sequence"/>
</dbReference>
<feature type="domain" description="GAF" evidence="1">
    <location>
        <begin position="40"/>
        <end position="168"/>
    </location>
</feature>
<evidence type="ECO:0000313" key="3">
    <source>
        <dbReference type="Proteomes" id="UP001501469"/>
    </source>
</evidence>
<gene>
    <name evidence="2" type="ORF">GCM10022409_13160</name>
</gene>
<name>A0ABP7TRQ5_9BACT</name>
<proteinExistence type="predicted"/>
<dbReference type="PANTHER" id="PTHR43102">
    <property type="entry name" value="SLR1143 PROTEIN"/>
    <property type="match status" value="1"/>
</dbReference>
<organism evidence="2 3">
    <name type="scientific">Hymenobacter glaciei</name>
    <dbReference type="NCBI Taxonomy" id="877209"/>
    <lineage>
        <taxon>Bacteria</taxon>
        <taxon>Pseudomonadati</taxon>
        <taxon>Bacteroidota</taxon>
        <taxon>Cytophagia</taxon>
        <taxon>Cytophagales</taxon>
        <taxon>Hymenobacteraceae</taxon>
        <taxon>Hymenobacter</taxon>
    </lineage>
</organism>
<protein>
    <recommendedName>
        <fullName evidence="1">GAF domain-containing protein</fullName>
    </recommendedName>
</protein>
<comment type="caution">
    <text evidence="2">The sequence shown here is derived from an EMBL/GenBank/DDBJ whole genome shotgun (WGS) entry which is preliminary data.</text>
</comment>
<dbReference type="Gene3D" id="3.30.450.40">
    <property type="match status" value="1"/>
</dbReference>
<evidence type="ECO:0000259" key="1">
    <source>
        <dbReference type="Pfam" id="PF01590"/>
    </source>
</evidence>
<reference evidence="3" key="1">
    <citation type="journal article" date="2019" name="Int. J. Syst. Evol. Microbiol.">
        <title>The Global Catalogue of Microorganisms (GCM) 10K type strain sequencing project: providing services to taxonomists for standard genome sequencing and annotation.</title>
        <authorList>
            <consortium name="The Broad Institute Genomics Platform"/>
            <consortium name="The Broad Institute Genome Sequencing Center for Infectious Disease"/>
            <person name="Wu L."/>
            <person name="Ma J."/>
        </authorList>
    </citation>
    <scope>NUCLEOTIDE SEQUENCE [LARGE SCALE GENOMIC DNA]</scope>
    <source>
        <strain evidence="3">JCM 17225</strain>
    </source>
</reference>
<accession>A0ABP7TRQ5</accession>